<dbReference type="InterPro" id="IPR010982">
    <property type="entry name" value="Lambda_DNA-bd_dom_sf"/>
</dbReference>
<dbReference type="EMBL" id="JBHSFN010000009">
    <property type="protein sequence ID" value="MFC4587578.1"/>
    <property type="molecule type" value="Genomic_DNA"/>
</dbReference>
<feature type="region of interest" description="Disordered" evidence="1">
    <location>
        <begin position="270"/>
        <end position="305"/>
    </location>
</feature>
<gene>
    <name evidence="3" type="ORF">ACFO8L_15900</name>
</gene>
<comment type="caution">
    <text evidence="3">The sequence shown here is derived from an EMBL/GenBank/DDBJ whole genome shotgun (WGS) entry which is preliminary data.</text>
</comment>
<protein>
    <submittedName>
        <fullName evidence="3">Helix-turn-helix transcriptional regulator</fullName>
    </submittedName>
</protein>
<dbReference type="Gene3D" id="3.30.450.180">
    <property type="match status" value="1"/>
</dbReference>
<dbReference type="PANTHER" id="PTHR35010">
    <property type="entry name" value="BLL4672 PROTEIN-RELATED"/>
    <property type="match status" value="1"/>
</dbReference>
<dbReference type="InterPro" id="IPR001387">
    <property type="entry name" value="Cro/C1-type_HTH"/>
</dbReference>
<dbReference type="Gene3D" id="1.10.260.40">
    <property type="entry name" value="lambda repressor-like DNA-binding domains"/>
    <property type="match status" value="1"/>
</dbReference>
<sequence>MDQERPLGEFLRARRHLTTVEQVGLPPSLGHRRTPGLRRDEVAMLAGVSIDYYIRLEQGRERHPSDQVLAALAQAFRLDDEAIEHLHELAHPRPYKRATERAEKVHPSLLSLMENWDRIAAYVVNSRLDVLAKNRVATGLYEGLEHNDNLLRLALLNPASHDFYLDWELDTHSKVAHLRAAAGADAEDPLLRELVEELSRENKDFRRLWDRYEVRARTRAPVRFHHHVVGDVVTTMEVLSVDSSPGQKLIVFKAEDGSPSEHALAVLGGGQWRTADPAAESTEDPGADSGADAVQDSAAAMGHQE</sequence>
<evidence type="ECO:0000313" key="3">
    <source>
        <dbReference type="EMBL" id="MFC4587578.1"/>
    </source>
</evidence>
<dbReference type="Pfam" id="PF13560">
    <property type="entry name" value="HTH_31"/>
    <property type="match status" value="1"/>
</dbReference>
<evidence type="ECO:0000259" key="2">
    <source>
        <dbReference type="PROSITE" id="PS50943"/>
    </source>
</evidence>
<evidence type="ECO:0000313" key="4">
    <source>
        <dbReference type="Proteomes" id="UP001595891"/>
    </source>
</evidence>
<accession>A0ABV9EFI7</accession>
<dbReference type="Pfam" id="PF17765">
    <property type="entry name" value="MLTR_LBD"/>
    <property type="match status" value="1"/>
</dbReference>
<dbReference type="CDD" id="cd00093">
    <property type="entry name" value="HTH_XRE"/>
    <property type="match status" value="1"/>
</dbReference>
<dbReference type="SUPFAM" id="SSF47413">
    <property type="entry name" value="lambda repressor-like DNA-binding domains"/>
    <property type="match status" value="1"/>
</dbReference>
<dbReference type="RefSeq" id="WP_262840541.1">
    <property type="nucleotide sequence ID" value="NZ_JANZYP010000001.1"/>
</dbReference>
<feature type="domain" description="HTH cro/C1-type" evidence="2">
    <location>
        <begin position="36"/>
        <end position="83"/>
    </location>
</feature>
<proteinExistence type="predicted"/>
<keyword evidence="4" id="KW-1185">Reference proteome</keyword>
<dbReference type="SMART" id="SM00530">
    <property type="entry name" value="HTH_XRE"/>
    <property type="match status" value="1"/>
</dbReference>
<organism evidence="3 4">
    <name type="scientific">Sphaerisporangium corydalis</name>
    <dbReference type="NCBI Taxonomy" id="1441875"/>
    <lineage>
        <taxon>Bacteria</taxon>
        <taxon>Bacillati</taxon>
        <taxon>Actinomycetota</taxon>
        <taxon>Actinomycetes</taxon>
        <taxon>Streptosporangiales</taxon>
        <taxon>Streptosporangiaceae</taxon>
        <taxon>Sphaerisporangium</taxon>
    </lineage>
</organism>
<dbReference type="InterPro" id="IPR041413">
    <property type="entry name" value="MLTR_LBD"/>
</dbReference>
<dbReference type="PROSITE" id="PS50943">
    <property type="entry name" value="HTH_CROC1"/>
    <property type="match status" value="1"/>
</dbReference>
<dbReference type="Proteomes" id="UP001595891">
    <property type="component" value="Unassembled WGS sequence"/>
</dbReference>
<reference evidence="4" key="1">
    <citation type="journal article" date="2019" name="Int. J. Syst. Evol. Microbiol.">
        <title>The Global Catalogue of Microorganisms (GCM) 10K type strain sequencing project: providing services to taxonomists for standard genome sequencing and annotation.</title>
        <authorList>
            <consortium name="The Broad Institute Genomics Platform"/>
            <consortium name="The Broad Institute Genome Sequencing Center for Infectious Disease"/>
            <person name="Wu L."/>
            <person name="Ma J."/>
        </authorList>
    </citation>
    <scope>NUCLEOTIDE SEQUENCE [LARGE SCALE GENOMIC DNA]</scope>
    <source>
        <strain evidence="4">CCUG 49560</strain>
    </source>
</reference>
<dbReference type="PANTHER" id="PTHR35010:SF2">
    <property type="entry name" value="BLL4672 PROTEIN"/>
    <property type="match status" value="1"/>
</dbReference>
<evidence type="ECO:0000256" key="1">
    <source>
        <dbReference type="SAM" id="MobiDB-lite"/>
    </source>
</evidence>
<name>A0ABV9EFI7_9ACTN</name>